<reference evidence="4 5" key="1">
    <citation type="submission" date="2018-12" db="EMBL/GenBank/DDBJ databases">
        <authorList>
            <person name="Yu L."/>
        </authorList>
    </citation>
    <scope>NUCLEOTIDE SEQUENCE [LARGE SCALE GENOMIC DNA]</scope>
    <source>
        <strain evidence="4 5">S5H2222</strain>
    </source>
</reference>
<dbReference type="AlphaFoldDB" id="A0A431UMR4"/>
<gene>
    <name evidence="4" type="ORF">EKG35_14390</name>
</gene>
<keyword evidence="2" id="KW-0732">Signal</keyword>
<dbReference type="InterPro" id="IPR011438">
    <property type="entry name" value="DUF1541"/>
</dbReference>
<feature type="domain" description="DUF1541" evidence="3">
    <location>
        <begin position="78"/>
        <end position="128"/>
    </location>
</feature>
<feature type="region of interest" description="Disordered" evidence="1">
    <location>
        <begin position="24"/>
        <end position="83"/>
    </location>
</feature>
<sequence length="198" mass="21405">MKNKLLLLITSLFATILLTACGWNDTNNGDTSETGTTVTNNNEEMDKHEDGDTALPNHSSTGDVPEGLKEAENPKFPVGSKATIKGDHMEGMLGSEATIVGAYDTTVYSVSYTPTNGNEFQENHKWVIKEEIKGYGEETLDQGAEVVINADHEPGMLGATGVIDTVEDTTVYMVNFTSTTGETVANHKWLKESELSAE</sequence>
<accession>A0A431UMR4</accession>
<name>A0A431UMR4_9BACI</name>
<dbReference type="EMBL" id="RXNR01000046">
    <property type="protein sequence ID" value="RTQ90791.1"/>
    <property type="molecule type" value="Genomic_DNA"/>
</dbReference>
<evidence type="ECO:0000313" key="5">
    <source>
        <dbReference type="Proteomes" id="UP000276349"/>
    </source>
</evidence>
<proteinExistence type="predicted"/>
<organism evidence="4 5">
    <name type="scientific">Lysinibacillus telephonicus</name>
    <dbReference type="NCBI Taxonomy" id="1714840"/>
    <lineage>
        <taxon>Bacteria</taxon>
        <taxon>Bacillati</taxon>
        <taxon>Bacillota</taxon>
        <taxon>Bacilli</taxon>
        <taxon>Bacillales</taxon>
        <taxon>Bacillaceae</taxon>
        <taxon>Lysinibacillus</taxon>
    </lineage>
</organism>
<dbReference type="Pfam" id="PF07563">
    <property type="entry name" value="DUF1541"/>
    <property type="match status" value="2"/>
</dbReference>
<feature type="chain" id="PRO_5038929537" evidence="2">
    <location>
        <begin position="21"/>
        <end position="198"/>
    </location>
</feature>
<evidence type="ECO:0000259" key="3">
    <source>
        <dbReference type="Pfam" id="PF07563"/>
    </source>
</evidence>
<feature type="signal peptide" evidence="2">
    <location>
        <begin position="1"/>
        <end position="20"/>
    </location>
</feature>
<dbReference type="Proteomes" id="UP000276349">
    <property type="component" value="Unassembled WGS sequence"/>
</dbReference>
<feature type="domain" description="DUF1541" evidence="3">
    <location>
        <begin position="142"/>
        <end position="190"/>
    </location>
</feature>
<comment type="caution">
    <text evidence="4">The sequence shown here is derived from an EMBL/GenBank/DDBJ whole genome shotgun (WGS) entry which is preliminary data.</text>
</comment>
<evidence type="ECO:0000256" key="2">
    <source>
        <dbReference type="SAM" id="SignalP"/>
    </source>
</evidence>
<evidence type="ECO:0000256" key="1">
    <source>
        <dbReference type="SAM" id="MobiDB-lite"/>
    </source>
</evidence>
<keyword evidence="5" id="KW-1185">Reference proteome</keyword>
<dbReference type="Gene3D" id="2.30.30.1210">
    <property type="entry name" value="Domain of unknown function DUF1541"/>
    <property type="match status" value="1"/>
</dbReference>
<dbReference type="PROSITE" id="PS51257">
    <property type="entry name" value="PROKAR_LIPOPROTEIN"/>
    <property type="match status" value="1"/>
</dbReference>
<feature type="compositionally biased region" description="Low complexity" evidence="1">
    <location>
        <begin position="31"/>
        <end position="42"/>
    </location>
</feature>
<protein>
    <submittedName>
        <fullName evidence="4">DUF1541 domain-containing protein</fullName>
    </submittedName>
</protein>
<evidence type="ECO:0000313" key="4">
    <source>
        <dbReference type="EMBL" id="RTQ90791.1"/>
    </source>
</evidence>
<dbReference type="OrthoDB" id="1701949at2"/>